<dbReference type="GO" id="GO:0016787">
    <property type="term" value="F:hydrolase activity"/>
    <property type="evidence" value="ECO:0007669"/>
    <property type="project" value="UniProtKB-KW"/>
</dbReference>
<proteinExistence type="predicted"/>
<dbReference type="InterPro" id="IPR036514">
    <property type="entry name" value="SGNH_hydro_sf"/>
</dbReference>
<feature type="transmembrane region" description="Helical" evidence="1">
    <location>
        <begin position="15"/>
        <end position="36"/>
    </location>
</feature>
<protein>
    <submittedName>
        <fullName evidence="3">GDSL-like Lipase/Acylhydrolase</fullName>
    </submittedName>
</protein>
<sequence length="428" mass="46647">MSNKARRRKKRQPRILKIGLSLILILIVALIGLLGYEKIRSAAPSGKVTSLNAAKYDKTSSWVSTWAASPVDMGNHNYTGTIRNLLITDVSGTAFRLNFTNTFGNGGLQIEDAYIGIADAKGNIIGQNVPITFQGKSATTIAQGKELLSDTIKLTVPARTRLAVTFYTPKAIEQTGHWLANETSYITVGTNQATDSNTQGWLETPSWWFIDSLDVQASDTGTTKTIVSLGDSLTDGFHSTNEGRYTDTLMNRMNSQKGNEWSLVNEGITGNQVLKDSPTNVAKNTYFGQSALSRLDRDVFNRPALKDIILLEGVNDINTGASANKIIEGYKKIINQAHTSGVRVIAGTIPPFKGYPTWSVKKEKVRQKVNHWILTSGAFDGTVDFSKVLVASGNLEELNPSYDSGDHLHPNNAGYKAMGNAVNLSLFK</sequence>
<feature type="domain" description="SGNH hydrolase-type esterase" evidence="2">
    <location>
        <begin position="229"/>
        <end position="417"/>
    </location>
</feature>
<evidence type="ECO:0000313" key="3">
    <source>
        <dbReference type="EMBL" id="KEY63746.1"/>
    </source>
</evidence>
<accession>A0A084AEL7</accession>
<dbReference type="CDD" id="cd01830">
    <property type="entry name" value="XynE_like"/>
    <property type="match status" value="1"/>
</dbReference>
<evidence type="ECO:0000259" key="2">
    <source>
        <dbReference type="Pfam" id="PF13472"/>
    </source>
</evidence>
<dbReference type="PANTHER" id="PTHR43784:SF2">
    <property type="entry name" value="GDSL-LIKE LIPASE_ACYLHYDROLASE, PUTATIVE (AFU_ORTHOLOGUE AFUA_2G00820)-RELATED"/>
    <property type="match status" value="1"/>
</dbReference>
<dbReference type="RefSeq" id="WP_042747556.1">
    <property type="nucleotide sequence ID" value="NZ_AZSI01000002.1"/>
</dbReference>
<keyword evidence="1" id="KW-1133">Transmembrane helix</keyword>
<name>A0A084AEL7_LACLC</name>
<dbReference type="EMBL" id="AZSI01000002">
    <property type="protein sequence ID" value="KEY63746.1"/>
    <property type="molecule type" value="Genomic_DNA"/>
</dbReference>
<gene>
    <name evidence="3" type="ORF">U725_00068</name>
</gene>
<dbReference type="Gene3D" id="3.40.50.1110">
    <property type="entry name" value="SGNH hydrolase"/>
    <property type="match status" value="1"/>
</dbReference>
<dbReference type="PATRIC" id="fig|1415168.3.peg.75"/>
<dbReference type="SUPFAM" id="SSF52266">
    <property type="entry name" value="SGNH hydrolase"/>
    <property type="match status" value="1"/>
</dbReference>
<keyword evidence="1" id="KW-0812">Transmembrane</keyword>
<dbReference type="Pfam" id="PF13472">
    <property type="entry name" value="Lipase_GDSL_2"/>
    <property type="match status" value="1"/>
</dbReference>
<dbReference type="PANTHER" id="PTHR43784">
    <property type="entry name" value="GDSL-LIKE LIPASE/ACYLHYDROLASE, PUTATIVE (AFU_ORTHOLOGUE AFUA_2G00820)-RELATED"/>
    <property type="match status" value="1"/>
</dbReference>
<evidence type="ECO:0000256" key="1">
    <source>
        <dbReference type="SAM" id="Phobius"/>
    </source>
</evidence>
<dbReference type="Proteomes" id="UP000028401">
    <property type="component" value="Unassembled WGS sequence"/>
</dbReference>
<dbReference type="InterPro" id="IPR053140">
    <property type="entry name" value="GDSL_Rv0518-like"/>
</dbReference>
<organism evidence="3 4">
    <name type="scientific">Lactococcus cremoris subsp. cremoris GE214</name>
    <dbReference type="NCBI Taxonomy" id="1415168"/>
    <lineage>
        <taxon>Bacteria</taxon>
        <taxon>Bacillati</taxon>
        <taxon>Bacillota</taxon>
        <taxon>Bacilli</taxon>
        <taxon>Lactobacillales</taxon>
        <taxon>Streptococcaceae</taxon>
        <taxon>Lactococcus</taxon>
        <taxon>Lactococcus cremoris subsp. cremoris</taxon>
    </lineage>
</organism>
<evidence type="ECO:0000313" key="4">
    <source>
        <dbReference type="Proteomes" id="UP000028401"/>
    </source>
</evidence>
<comment type="caution">
    <text evidence="3">The sequence shown here is derived from an EMBL/GenBank/DDBJ whole genome shotgun (WGS) entry which is preliminary data.</text>
</comment>
<dbReference type="InterPro" id="IPR013830">
    <property type="entry name" value="SGNH_hydro"/>
</dbReference>
<keyword evidence="3" id="KW-0378">Hydrolase</keyword>
<dbReference type="AlphaFoldDB" id="A0A084AEL7"/>
<keyword evidence="1" id="KW-0472">Membrane</keyword>
<reference evidence="3 4" key="1">
    <citation type="submission" date="2014-06" db="EMBL/GenBank/DDBJ databases">
        <title>Draft genome sequence of the putrescine producing strain Lactococcus lactis subsp cremoris GE214.</title>
        <authorList>
            <person name="Ladero V."/>
            <person name="Linares D.M."/>
            <person name="del Rio B."/>
            <person name="Mayo B."/>
            <person name="Martin M.C."/>
            <person name="Fernandez M."/>
            <person name="Alvarez M.A."/>
        </authorList>
    </citation>
    <scope>NUCLEOTIDE SEQUENCE [LARGE SCALE GENOMIC DNA]</scope>
    <source>
        <strain evidence="3 4">GE214</strain>
    </source>
</reference>